<evidence type="ECO:0000313" key="4">
    <source>
        <dbReference type="EMBL" id="MBP2033013.1"/>
    </source>
</evidence>
<dbReference type="PANTHER" id="PTHR21180:SF32">
    <property type="entry name" value="ENDONUCLEASE_EXONUCLEASE_PHOSPHATASE FAMILY DOMAIN-CONTAINING PROTEIN 1"/>
    <property type="match status" value="1"/>
</dbReference>
<gene>
    <name evidence="4" type="ORF">J2Z42_001692</name>
</gene>
<keyword evidence="2" id="KW-0812">Transmembrane</keyword>
<dbReference type="SUPFAM" id="SSF47781">
    <property type="entry name" value="RuvA domain 2-like"/>
    <property type="match status" value="1"/>
</dbReference>
<dbReference type="InterPro" id="IPR003583">
    <property type="entry name" value="Hlx-hairpin-Hlx_DNA-bd_motif"/>
</dbReference>
<feature type="compositionally biased region" description="Polar residues" evidence="1">
    <location>
        <begin position="138"/>
        <end position="152"/>
    </location>
</feature>
<dbReference type="Pfam" id="PF12836">
    <property type="entry name" value="HHH_3"/>
    <property type="match status" value="1"/>
</dbReference>
<dbReference type="PANTHER" id="PTHR21180">
    <property type="entry name" value="ENDONUCLEASE/EXONUCLEASE/PHOSPHATASE FAMILY DOMAIN-CONTAINING PROTEIN 1"/>
    <property type="match status" value="1"/>
</dbReference>
<feature type="transmembrane region" description="Helical" evidence="2">
    <location>
        <begin position="21"/>
        <end position="41"/>
    </location>
</feature>
<feature type="domain" description="Helix-hairpin-helix DNA-binding motif class 1" evidence="3">
    <location>
        <begin position="195"/>
        <end position="214"/>
    </location>
</feature>
<feature type="domain" description="Helix-hairpin-helix DNA-binding motif class 1" evidence="3">
    <location>
        <begin position="165"/>
        <end position="184"/>
    </location>
</feature>
<reference evidence="4 5" key="1">
    <citation type="submission" date="2021-03" db="EMBL/GenBank/DDBJ databases">
        <title>Genomic Encyclopedia of Type Strains, Phase IV (KMG-IV): sequencing the most valuable type-strain genomes for metagenomic binning, comparative biology and taxonomic classification.</title>
        <authorList>
            <person name="Goeker M."/>
        </authorList>
    </citation>
    <scope>NUCLEOTIDE SEQUENCE [LARGE SCALE GENOMIC DNA]</scope>
    <source>
        <strain evidence="4 5">DSM 28783</strain>
    </source>
</reference>
<accession>A0ABS4KSK2</accession>
<dbReference type="InterPro" id="IPR004509">
    <property type="entry name" value="Competence_ComEA_HhH"/>
</dbReference>
<dbReference type="Proteomes" id="UP001519307">
    <property type="component" value="Unassembled WGS sequence"/>
</dbReference>
<evidence type="ECO:0000256" key="1">
    <source>
        <dbReference type="SAM" id="MobiDB-lite"/>
    </source>
</evidence>
<dbReference type="Gene3D" id="3.10.560.10">
    <property type="entry name" value="Outer membrane lipoprotein wza domain like"/>
    <property type="match status" value="1"/>
</dbReference>
<feature type="region of interest" description="Disordered" evidence="1">
    <location>
        <begin position="135"/>
        <end position="156"/>
    </location>
</feature>
<dbReference type="EMBL" id="JAGGLM010000009">
    <property type="protein sequence ID" value="MBP2033013.1"/>
    <property type="molecule type" value="Genomic_DNA"/>
</dbReference>
<organism evidence="4 5">
    <name type="scientific">Clostridium algifaecis</name>
    <dbReference type="NCBI Taxonomy" id="1472040"/>
    <lineage>
        <taxon>Bacteria</taxon>
        <taxon>Bacillati</taxon>
        <taxon>Bacillota</taxon>
        <taxon>Clostridia</taxon>
        <taxon>Eubacteriales</taxon>
        <taxon>Clostridiaceae</taxon>
        <taxon>Clostridium</taxon>
    </lineage>
</organism>
<keyword evidence="2" id="KW-1133">Transmembrane helix</keyword>
<dbReference type="SMART" id="SM00278">
    <property type="entry name" value="HhH1"/>
    <property type="match status" value="2"/>
</dbReference>
<keyword evidence="5" id="KW-1185">Reference proteome</keyword>
<evidence type="ECO:0000313" key="5">
    <source>
        <dbReference type="Proteomes" id="UP001519307"/>
    </source>
</evidence>
<dbReference type="Gene3D" id="1.10.150.310">
    <property type="entry name" value="Tex RuvX-like domain-like"/>
    <property type="match status" value="1"/>
</dbReference>
<dbReference type="Pfam" id="PF10531">
    <property type="entry name" value="SLBB"/>
    <property type="match status" value="1"/>
</dbReference>
<name>A0ABS4KSK2_9CLOT</name>
<dbReference type="InterPro" id="IPR019554">
    <property type="entry name" value="Soluble_ligand-bd"/>
</dbReference>
<proteinExistence type="predicted"/>
<keyword evidence="2" id="KW-0472">Membrane</keyword>
<sequence length="218" mass="24412">MNIINKITDYIIRKCKSNNKKIIGSIIILVIFMVFLIVGYFNSRPVSSKNSEDVFKQKSYDVENKSNNKNSGKSEGNITVYINGEVKKPGVYVLKNDSRIEDLVKTSGGFLDDADTYKLNLAKKLKDEDYISVDKKQNSGSNVPQNSSSGISQDGKVNINKASKEELKEIPGVGDVTAQKIIDYREKNGEFSSIEDIKKVGRIGDKTFEKIKDKIDVR</sequence>
<evidence type="ECO:0000259" key="3">
    <source>
        <dbReference type="SMART" id="SM00278"/>
    </source>
</evidence>
<dbReference type="NCBIfam" id="TIGR00426">
    <property type="entry name" value="competence protein ComEA helix-hairpin-helix repeat region"/>
    <property type="match status" value="1"/>
</dbReference>
<dbReference type="InterPro" id="IPR010994">
    <property type="entry name" value="RuvA_2-like"/>
</dbReference>
<dbReference type="InterPro" id="IPR051675">
    <property type="entry name" value="Endo/Exo/Phosphatase_dom_1"/>
</dbReference>
<comment type="caution">
    <text evidence="4">The sequence shown here is derived from an EMBL/GenBank/DDBJ whole genome shotgun (WGS) entry which is preliminary data.</text>
</comment>
<protein>
    <submittedName>
        <fullName evidence="4">Competence protein ComEA</fullName>
    </submittedName>
</protein>
<evidence type="ECO:0000256" key="2">
    <source>
        <dbReference type="SAM" id="Phobius"/>
    </source>
</evidence>